<accession>A0A4Q7MV86</accession>
<dbReference type="RefSeq" id="WP_130486278.1">
    <property type="nucleotide sequence ID" value="NZ_CBCSEB010000003.1"/>
</dbReference>
<gene>
    <name evidence="2" type="ORF">EV679_0081</name>
</gene>
<dbReference type="EMBL" id="SGWZ01000001">
    <property type="protein sequence ID" value="RZS72898.1"/>
    <property type="molecule type" value="Genomic_DNA"/>
</dbReference>
<reference evidence="2 3" key="1">
    <citation type="submission" date="2019-02" db="EMBL/GenBank/DDBJ databases">
        <title>Genomic Encyclopedia of Type Strains, Phase IV (KMG-IV): sequencing the most valuable type-strain genomes for metagenomic binning, comparative biology and taxonomic classification.</title>
        <authorList>
            <person name="Goeker M."/>
        </authorList>
    </citation>
    <scope>NUCLEOTIDE SEQUENCE [LARGE SCALE GENOMIC DNA]</scope>
    <source>
        <strain evidence="2 3">DSM 16618</strain>
    </source>
</reference>
<dbReference type="Gene3D" id="3.40.50.10610">
    <property type="entry name" value="ABC-type transport auxiliary lipoprotein component"/>
    <property type="match status" value="1"/>
</dbReference>
<dbReference type="NCBIfam" id="TIGR02722">
    <property type="entry name" value="lp"/>
    <property type="match status" value="1"/>
</dbReference>
<dbReference type="PANTHER" id="PTHR40593:SF1">
    <property type="entry name" value="PENICILLIN-BINDING PROTEIN ACTIVATOR LPOB"/>
    <property type="match status" value="1"/>
</dbReference>
<protein>
    <recommendedName>
        <fullName evidence="1">Penicillin-binding protein activator LpoB</fullName>
    </recommendedName>
</protein>
<sequence length="203" mass="21962">MLSLDYLPRAARSLALAGALGLAGCQSSLPLVSGSGDVVYGDPSAVENVTNEFGSTDLQRLAESMTASLLQSPALAGRPTVSLDPVLNKTSEYIDTGTIMLRIQTALVNSGKVRFVASHAEMDTAVRELQRQNQSGLYKAKGRARTGQMEGAQFRIEGEISSIVKRSSSIKDVYYVMTLKLFDAESGVIEWQDQAELRKSSRR</sequence>
<dbReference type="GO" id="GO:0009252">
    <property type="term" value="P:peptidoglycan biosynthetic process"/>
    <property type="evidence" value="ECO:0007669"/>
    <property type="project" value="TreeGrafter"/>
</dbReference>
<dbReference type="InterPro" id="IPR014094">
    <property type="entry name" value="LpoB"/>
</dbReference>
<name>A0A4Q7MV86_9BURK</name>
<evidence type="ECO:0000313" key="2">
    <source>
        <dbReference type="EMBL" id="RZS72898.1"/>
    </source>
</evidence>
<comment type="caution">
    <text evidence="2">The sequence shown here is derived from an EMBL/GenBank/DDBJ whole genome shotgun (WGS) entry which is preliminary data.</text>
</comment>
<organism evidence="2 3">
    <name type="scientific">Kerstersia gyiorum</name>
    <dbReference type="NCBI Taxonomy" id="206506"/>
    <lineage>
        <taxon>Bacteria</taxon>
        <taxon>Pseudomonadati</taxon>
        <taxon>Pseudomonadota</taxon>
        <taxon>Betaproteobacteria</taxon>
        <taxon>Burkholderiales</taxon>
        <taxon>Alcaligenaceae</taxon>
        <taxon>Kerstersia</taxon>
    </lineage>
</organism>
<dbReference type="Pfam" id="PF13036">
    <property type="entry name" value="LpoB"/>
    <property type="match status" value="1"/>
</dbReference>
<proteinExistence type="predicted"/>
<evidence type="ECO:0000256" key="1">
    <source>
        <dbReference type="NCBIfam" id="TIGR02722"/>
    </source>
</evidence>
<dbReference type="GO" id="GO:0031241">
    <property type="term" value="C:periplasmic side of cell outer membrane"/>
    <property type="evidence" value="ECO:0007669"/>
    <property type="project" value="TreeGrafter"/>
</dbReference>
<dbReference type="GO" id="GO:0030234">
    <property type="term" value="F:enzyme regulator activity"/>
    <property type="evidence" value="ECO:0007669"/>
    <property type="project" value="TreeGrafter"/>
</dbReference>
<dbReference type="Proteomes" id="UP000292039">
    <property type="component" value="Unassembled WGS sequence"/>
</dbReference>
<dbReference type="PANTHER" id="PTHR40593">
    <property type="entry name" value="PENICILLIN-BINDING PROTEIN ACTIVATOR LPOB"/>
    <property type="match status" value="1"/>
</dbReference>
<evidence type="ECO:0000313" key="3">
    <source>
        <dbReference type="Proteomes" id="UP000292039"/>
    </source>
</evidence>
<dbReference type="AlphaFoldDB" id="A0A4Q7MV86"/>
<dbReference type="GeneID" id="99724994"/>